<comment type="caution">
    <text evidence="10">The sequence shown here is derived from an EMBL/GenBank/DDBJ whole genome shotgun (WGS) entry which is preliminary data.</text>
</comment>
<dbReference type="EMBL" id="LSRS01000003">
    <property type="protein sequence ID" value="KAF1085774.1"/>
    <property type="molecule type" value="Genomic_DNA"/>
</dbReference>
<evidence type="ECO:0000256" key="8">
    <source>
        <dbReference type="ARBA" id="ARBA00023014"/>
    </source>
</evidence>
<dbReference type="GO" id="GO:0016491">
    <property type="term" value="F:oxidoreductase activity"/>
    <property type="evidence" value="ECO:0007669"/>
    <property type="project" value="UniProtKB-KW"/>
</dbReference>
<keyword evidence="6 10" id="KW-0560">Oxidoreductase</keyword>
<comment type="cofactor">
    <cofactor evidence="1">
        <name>[4Fe-4S] cluster</name>
        <dbReference type="ChEBI" id="CHEBI:49883"/>
    </cofactor>
</comment>
<feature type="domain" description="4Fe-4S ferredoxin-type" evidence="9">
    <location>
        <begin position="147"/>
        <end position="177"/>
    </location>
</feature>
<sequence>MSFVLRSFSNGLDGVFIGACHLNECNYITHGNYQAQNMVLLVKRIMEHVGINPGRLRLQHVSGAEGNLFAESTNEFVKQIKELGPLGQAEGEVSRVEMKARLAEVMKLVPYIKVEKREKLRARLTTPEECAAHFTLEEVADMLTNVASYWIDPTKCQACMTCARRCPADAIISAKGEVHIVEQDKCIKCGTCYSVCPPRFAAATRLVGEPVPPPLPEGERTVIRKKKEA</sequence>
<dbReference type="PROSITE" id="PS51379">
    <property type="entry name" value="4FE4S_FER_2"/>
    <property type="match status" value="2"/>
</dbReference>
<evidence type="ECO:0000256" key="2">
    <source>
        <dbReference type="ARBA" id="ARBA00003532"/>
    </source>
</evidence>
<keyword evidence="8" id="KW-0411">Iron-sulfur</keyword>
<reference evidence="10" key="1">
    <citation type="submission" date="2016-02" db="EMBL/GenBank/DDBJ databases">
        <title>Draft Genome Sequence of Sporotomaculum syntrophicum Strain FB, a Syntrophic Benzoate Degrader.</title>
        <authorList>
            <person name="Nobu M.K."/>
            <person name="Narihiro T."/>
            <person name="Qiu Y.-L."/>
            <person name="Ohashi A."/>
            <person name="Liu W.-T."/>
            <person name="Yuji S."/>
        </authorList>
    </citation>
    <scope>NUCLEOTIDE SEQUENCE</scope>
    <source>
        <strain evidence="10">FB</strain>
    </source>
</reference>
<dbReference type="PANTHER" id="PTHR24960">
    <property type="entry name" value="PHOTOSYSTEM I IRON-SULFUR CENTER-RELATED"/>
    <property type="match status" value="1"/>
</dbReference>
<name>A0A9D2WR02_9FIRM</name>
<evidence type="ECO:0000256" key="4">
    <source>
        <dbReference type="ARBA" id="ARBA00022485"/>
    </source>
</evidence>
<evidence type="ECO:0000256" key="6">
    <source>
        <dbReference type="ARBA" id="ARBA00023002"/>
    </source>
</evidence>
<evidence type="ECO:0000256" key="7">
    <source>
        <dbReference type="ARBA" id="ARBA00023004"/>
    </source>
</evidence>
<organism evidence="10 11">
    <name type="scientific">Sporotomaculum syntrophicum</name>
    <dbReference type="NCBI Taxonomy" id="182264"/>
    <lineage>
        <taxon>Bacteria</taxon>
        <taxon>Bacillati</taxon>
        <taxon>Bacillota</taxon>
        <taxon>Clostridia</taxon>
        <taxon>Eubacteriales</taxon>
        <taxon>Desulfallaceae</taxon>
        <taxon>Sporotomaculum</taxon>
    </lineage>
</organism>
<dbReference type="InterPro" id="IPR050157">
    <property type="entry name" value="PSI_iron-sulfur_center"/>
</dbReference>
<keyword evidence="7" id="KW-0408">Iron</keyword>
<dbReference type="Pfam" id="PF13237">
    <property type="entry name" value="Fer4_10"/>
    <property type="match status" value="1"/>
</dbReference>
<evidence type="ECO:0000313" key="11">
    <source>
        <dbReference type="Proteomes" id="UP000798488"/>
    </source>
</evidence>
<dbReference type="AlphaFoldDB" id="A0A9D2WR02"/>
<evidence type="ECO:0000256" key="1">
    <source>
        <dbReference type="ARBA" id="ARBA00001966"/>
    </source>
</evidence>
<protein>
    <recommendedName>
        <fullName evidence="3">Ferredoxin</fullName>
    </recommendedName>
</protein>
<evidence type="ECO:0000313" key="10">
    <source>
        <dbReference type="EMBL" id="KAF1085774.1"/>
    </source>
</evidence>
<comment type="function">
    <text evidence="2">Ferredoxins are iron-sulfur proteins that transfer electrons in a wide variety of metabolic reactions.</text>
</comment>
<dbReference type="PANTHER" id="PTHR24960:SF79">
    <property type="entry name" value="PHOTOSYSTEM I IRON-SULFUR CENTER"/>
    <property type="match status" value="1"/>
</dbReference>
<gene>
    <name evidence="10" type="primary">hndC_5</name>
    <name evidence="10" type="ORF">SPSYN_01922</name>
</gene>
<dbReference type="InterPro" id="IPR017896">
    <property type="entry name" value="4Fe4S_Fe-S-bd"/>
</dbReference>
<dbReference type="GO" id="GO:0051539">
    <property type="term" value="F:4 iron, 4 sulfur cluster binding"/>
    <property type="evidence" value="ECO:0007669"/>
    <property type="project" value="UniProtKB-KW"/>
</dbReference>
<dbReference type="SUPFAM" id="SSF54862">
    <property type="entry name" value="4Fe-4S ferredoxins"/>
    <property type="match status" value="1"/>
</dbReference>
<proteinExistence type="predicted"/>
<keyword evidence="5" id="KW-0479">Metal-binding</keyword>
<dbReference type="Proteomes" id="UP000798488">
    <property type="component" value="Unassembled WGS sequence"/>
</dbReference>
<dbReference type="Pfam" id="PF02662">
    <property type="entry name" value="FlpD"/>
    <property type="match status" value="1"/>
</dbReference>
<dbReference type="InterPro" id="IPR017900">
    <property type="entry name" value="4Fe4S_Fe_S_CS"/>
</dbReference>
<dbReference type="InterPro" id="IPR003813">
    <property type="entry name" value="MvhD/FlpD"/>
</dbReference>
<accession>A0A9D2WR02</accession>
<dbReference type="Gene3D" id="3.30.70.20">
    <property type="match status" value="1"/>
</dbReference>
<dbReference type="GO" id="GO:0046872">
    <property type="term" value="F:metal ion binding"/>
    <property type="evidence" value="ECO:0007669"/>
    <property type="project" value="UniProtKB-KW"/>
</dbReference>
<keyword evidence="11" id="KW-1185">Reference proteome</keyword>
<feature type="domain" description="4Fe-4S ferredoxin-type" evidence="9">
    <location>
        <begin position="180"/>
        <end position="209"/>
    </location>
</feature>
<evidence type="ECO:0000259" key="9">
    <source>
        <dbReference type="PROSITE" id="PS51379"/>
    </source>
</evidence>
<dbReference type="PROSITE" id="PS00198">
    <property type="entry name" value="4FE4S_FER_1"/>
    <property type="match status" value="1"/>
</dbReference>
<keyword evidence="4" id="KW-0004">4Fe-4S</keyword>
<evidence type="ECO:0000256" key="5">
    <source>
        <dbReference type="ARBA" id="ARBA00022723"/>
    </source>
</evidence>
<evidence type="ECO:0000256" key="3">
    <source>
        <dbReference type="ARBA" id="ARBA00013529"/>
    </source>
</evidence>